<dbReference type="OrthoDB" id="9812295at2"/>
<dbReference type="Proteomes" id="UP000192815">
    <property type="component" value="Unassembled WGS sequence"/>
</dbReference>
<dbReference type="SUPFAM" id="SSF54427">
    <property type="entry name" value="NTF2-like"/>
    <property type="match status" value="1"/>
</dbReference>
<dbReference type="InterPro" id="IPR032710">
    <property type="entry name" value="NTF2-like_dom_sf"/>
</dbReference>
<feature type="domain" description="SnoaL-like" evidence="1">
    <location>
        <begin position="16"/>
        <end position="132"/>
    </location>
</feature>
<evidence type="ECO:0000313" key="2">
    <source>
        <dbReference type="EMBL" id="ORC58005.1"/>
    </source>
</evidence>
<dbReference type="RefSeq" id="WP_083184135.1">
    <property type="nucleotide sequence ID" value="NZ_CBCRZR010000035.1"/>
</dbReference>
<dbReference type="Gene3D" id="3.10.450.50">
    <property type="match status" value="1"/>
</dbReference>
<dbReference type="Pfam" id="PF13474">
    <property type="entry name" value="SnoaL_3"/>
    <property type="match status" value="1"/>
</dbReference>
<dbReference type="AlphaFoldDB" id="A0A1X0N3V6"/>
<sequence>MSETDLSNNEARARIEKNIKTWAEAVRSKNLNAIVAYYDPDIVAYDAIGDLQFKGIDAYRKHWTFCLEQCAGAMLFEQSDLVVQVDGKVAFAHWLNKCGDGQCEGSWMRASAGYRLTEQGWKAVHEHFSAPFDMDSGKARFDLQP</sequence>
<dbReference type="STRING" id="1958950.BZK31_17130"/>
<evidence type="ECO:0000259" key="1">
    <source>
        <dbReference type="Pfam" id="PF13474"/>
    </source>
</evidence>
<gene>
    <name evidence="2" type="ORF">BZK31_17130</name>
</gene>
<proteinExistence type="predicted"/>
<comment type="caution">
    <text evidence="2">The sequence shown here is derived from an EMBL/GenBank/DDBJ whole genome shotgun (WGS) entry which is preliminary data.</text>
</comment>
<organism evidence="2 3">
    <name type="scientific">Pseudomonas floridensis</name>
    <dbReference type="NCBI Taxonomy" id="1958950"/>
    <lineage>
        <taxon>Bacteria</taxon>
        <taxon>Pseudomonadati</taxon>
        <taxon>Pseudomonadota</taxon>
        <taxon>Gammaproteobacteria</taxon>
        <taxon>Pseudomonadales</taxon>
        <taxon>Pseudomonadaceae</taxon>
        <taxon>Pseudomonas</taxon>
    </lineage>
</organism>
<name>A0A1X0N3V6_9PSED</name>
<reference evidence="3" key="1">
    <citation type="submission" date="2017-02" db="EMBL/GenBank/DDBJ databases">
        <title>Pseudomonas floridae sp. nov., a novel pathogenic bacterial species isolated from tomato.</title>
        <authorList>
            <person name="Timilsina S."/>
            <person name="Vallad G.E."/>
            <person name="Jones J.B."/>
        </authorList>
    </citation>
    <scope>NUCLEOTIDE SEQUENCE [LARGE SCALE GENOMIC DNA]</scope>
    <source>
        <strain evidence="3">GEV388</strain>
    </source>
</reference>
<keyword evidence="3" id="KW-1185">Reference proteome</keyword>
<accession>A0A1X0N3V6</accession>
<evidence type="ECO:0000313" key="3">
    <source>
        <dbReference type="Proteomes" id="UP000192815"/>
    </source>
</evidence>
<dbReference type="EMBL" id="MUIO01000069">
    <property type="protein sequence ID" value="ORC58005.1"/>
    <property type="molecule type" value="Genomic_DNA"/>
</dbReference>
<protein>
    <submittedName>
        <fullName evidence="2">DUF4440 domain-containing protein</fullName>
    </submittedName>
</protein>
<dbReference type="InterPro" id="IPR037401">
    <property type="entry name" value="SnoaL-like"/>
</dbReference>